<evidence type="ECO:0000313" key="1">
    <source>
        <dbReference type="EMBL" id="QDV71786.1"/>
    </source>
</evidence>
<evidence type="ECO:0000313" key="2">
    <source>
        <dbReference type="Proteomes" id="UP000315082"/>
    </source>
</evidence>
<keyword evidence="1" id="KW-0969">Cilium</keyword>
<dbReference type="InterPro" id="IPR009384">
    <property type="entry name" value="SwrD-like"/>
</dbReference>
<dbReference type="KEGG" id="rcf:Poly24_55260"/>
<organism evidence="1 2">
    <name type="scientific">Rosistilla carotiformis</name>
    <dbReference type="NCBI Taxonomy" id="2528017"/>
    <lineage>
        <taxon>Bacteria</taxon>
        <taxon>Pseudomonadati</taxon>
        <taxon>Planctomycetota</taxon>
        <taxon>Planctomycetia</taxon>
        <taxon>Pirellulales</taxon>
        <taxon>Pirellulaceae</taxon>
        <taxon>Rosistilla</taxon>
    </lineage>
</organism>
<dbReference type="RefSeq" id="WP_231753372.1">
    <property type="nucleotide sequence ID" value="NZ_CP036348.1"/>
</dbReference>
<accession>A0A518K1U3</accession>
<keyword evidence="1" id="KW-0282">Flagellum</keyword>
<protein>
    <submittedName>
        <fullName evidence="1">Flagellar protein (FlbD)</fullName>
    </submittedName>
</protein>
<reference evidence="1 2" key="1">
    <citation type="submission" date="2019-02" db="EMBL/GenBank/DDBJ databases">
        <title>Deep-cultivation of Planctomycetes and their phenomic and genomic characterization uncovers novel biology.</title>
        <authorList>
            <person name="Wiegand S."/>
            <person name="Jogler M."/>
            <person name="Boedeker C."/>
            <person name="Pinto D."/>
            <person name="Vollmers J."/>
            <person name="Rivas-Marin E."/>
            <person name="Kohn T."/>
            <person name="Peeters S.H."/>
            <person name="Heuer A."/>
            <person name="Rast P."/>
            <person name="Oberbeckmann S."/>
            <person name="Bunk B."/>
            <person name="Jeske O."/>
            <person name="Meyerdierks A."/>
            <person name="Storesund J.E."/>
            <person name="Kallscheuer N."/>
            <person name="Luecker S."/>
            <person name="Lage O.M."/>
            <person name="Pohl T."/>
            <person name="Merkel B.J."/>
            <person name="Hornburger P."/>
            <person name="Mueller R.-W."/>
            <person name="Bruemmer F."/>
            <person name="Labrenz M."/>
            <person name="Spormann A.M."/>
            <person name="Op den Camp H."/>
            <person name="Overmann J."/>
            <person name="Amann R."/>
            <person name="Jetten M.S.M."/>
            <person name="Mascher T."/>
            <person name="Medema M.H."/>
            <person name="Devos D.P."/>
            <person name="Kaster A.-K."/>
            <person name="Ovreas L."/>
            <person name="Rohde M."/>
            <person name="Galperin M.Y."/>
            <person name="Jogler C."/>
        </authorList>
    </citation>
    <scope>NUCLEOTIDE SEQUENCE [LARGE SCALE GENOMIC DNA]</scope>
    <source>
        <strain evidence="1 2">Poly24</strain>
    </source>
</reference>
<dbReference type="AlphaFoldDB" id="A0A518K1U3"/>
<dbReference type="PANTHER" id="PTHR39185:SF1">
    <property type="entry name" value="SWARMING MOTILITY PROTEIN SWRD"/>
    <property type="match status" value="1"/>
</dbReference>
<keyword evidence="1" id="KW-0966">Cell projection</keyword>
<name>A0A518K1U3_9BACT</name>
<dbReference type="Proteomes" id="UP000315082">
    <property type="component" value="Chromosome"/>
</dbReference>
<dbReference type="PANTHER" id="PTHR39185">
    <property type="entry name" value="SWARMING MOTILITY PROTEIN SWRD"/>
    <property type="match status" value="1"/>
</dbReference>
<proteinExistence type="predicted"/>
<keyword evidence="2" id="KW-1185">Reference proteome</keyword>
<sequence length="98" mass="11253">MLYLRIIGKMSRVCRLTAVVVHRSAVLNMIKLTRIDGEAFILNAELIRYVENRPDTFVTLTTGERFIVRETMDEIVDRAIGYQQQKQLLPTMSPHCGS</sequence>
<gene>
    <name evidence="1" type="ORF">Poly24_55260</name>
</gene>
<dbReference type="Pfam" id="PF06289">
    <property type="entry name" value="FlbD"/>
    <property type="match status" value="1"/>
</dbReference>
<dbReference type="EMBL" id="CP036348">
    <property type="protein sequence ID" value="QDV71786.1"/>
    <property type="molecule type" value="Genomic_DNA"/>
</dbReference>